<dbReference type="SUPFAM" id="SSF47413">
    <property type="entry name" value="lambda repressor-like DNA-binding domains"/>
    <property type="match status" value="1"/>
</dbReference>
<dbReference type="GO" id="GO:0003677">
    <property type="term" value="F:DNA binding"/>
    <property type="evidence" value="ECO:0007669"/>
    <property type="project" value="InterPro"/>
</dbReference>
<reference evidence="1" key="1">
    <citation type="journal article" date="2021" name="Proc. Natl. Acad. Sci. U.S.A.">
        <title>A Catalog of Tens of Thousands of Viruses from Human Metagenomes Reveals Hidden Associations with Chronic Diseases.</title>
        <authorList>
            <person name="Tisza M.J."/>
            <person name="Buck C.B."/>
        </authorList>
    </citation>
    <scope>NUCLEOTIDE SEQUENCE</scope>
    <source>
        <strain evidence="1">Ct6Ax4</strain>
    </source>
</reference>
<sequence>MPKVSYMRSEENRKRLSARSSAGIQRYMALRSMTDDRLADKQNVTVKTIQNHLRDPGNMKLRDIWELAAILDAPVGELAGGELPEEIIGKLLREKLL</sequence>
<organism evidence="1">
    <name type="scientific">virus sp. ct6Ax4</name>
    <dbReference type="NCBI Taxonomy" id="2826791"/>
    <lineage>
        <taxon>Viruses</taxon>
    </lineage>
</organism>
<dbReference type="EMBL" id="BK015824">
    <property type="protein sequence ID" value="DAE26921.1"/>
    <property type="molecule type" value="Genomic_DNA"/>
</dbReference>
<dbReference type="Gene3D" id="1.10.260.40">
    <property type="entry name" value="lambda repressor-like DNA-binding domains"/>
    <property type="match status" value="1"/>
</dbReference>
<proteinExistence type="predicted"/>
<evidence type="ECO:0000313" key="1">
    <source>
        <dbReference type="EMBL" id="DAE26921.1"/>
    </source>
</evidence>
<name>A0A8S5R774_9VIRU</name>
<dbReference type="InterPro" id="IPR010982">
    <property type="entry name" value="Lambda_DNA-bd_dom_sf"/>
</dbReference>
<accession>A0A8S5R774</accession>
<protein>
    <submittedName>
        <fullName evidence="1">Regulatory protein-modification, helix-turn-helix, transcriptional regulato, DNA</fullName>
    </submittedName>
</protein>